<proteinExistence type="predicted"/>
<dbReference type="RefSeq" id="WP_166187857.1">
    <property type="nucleotide sequence ID" value="NZ_CP049811.1"/>
</dbReference>
<evidence type="ECO:0000313" key="3">
    <source>
        <dbReference type="Proteomes" id="UP000500791"/>
    </source>
</evidence>
<dbReference type="Pfam" id="PF10593">
    <property type="entry name" value="Z1"/>
    <property type="match status" value="1"/>
</dbReference>
<dbReference type="Proteomes" id="UP000500791">
    <property type="component" value="Chromosome"/>
</dbReference>
<dbReference type="InterPro" id="IPR018310">
    <property type="entry name" value="Put_endonuclease_Z1-dom"/>
</dbReference>
<dbReference type="KEGG" id="mon:G8E03_01575"/>
<gene>
    <name evidence="2" type="ORF">G8E03_01575</name>
</gene>
<feature type="domain" description="Putative endonuclease Z1" evidence="1">
    <location>
        <begin position="317"/>
        <end position="530"/>
    </location>
</feature>
<dbReference type="EMBL" id="CP049811">
    <property type="protein sequence ID" value="QIK39566.1"/>
    <property type="molecule type" value="Genomic_DNA"/>
</dbReference>
<reference evidence="2 3" key="1">
    <citation type="submission" date="2020-03" db="EMBL/GenBank/DDBJ databases">
        <title>Complete genome sequence of Monaibacterium sp. ALG8 with diverse plasmids.</title>
        <authorList>
            <person name="Sun C."/>
        </authorList>
    </citation>
    <scope>NUCLEOTIDE SEQUENCE [LARGE SCALE GENOMIC DNA]</scope>
    <source>
        <strain evidence="2 3">ALG8</strain>
    </source>
</reference>
<evidence type="ECO:0000313" key="2">
    <source>
        <dbReference type="EMBL" id="QIK39566.1"/>
    </source>
</evidence>
<accession>A0A6G7VI64</accession>
<organism evidence="2 3">
    <name type="scientific">Pontivivens nitratireducens</name>
    <dbReference type="NCBI Taxonomy" id="2758038"/>
    <lineage>
        <taxon>Bacteria</taxon>
        <taxon>Pseudomonadati</taxon>
        <taxon>Pseudomonadota</taxon>
        <taxon>Alphaproteobacteria</taxon>
        <taxon>Rhodobacterales</taxon>
        <taxon>Paracoccaceae</taxon>
        <taxon>Pontivivens</taxon>
    </lineage>
</organism>
<evidence type="ECO:0000259" key="1">
    <source>
        <dbReference type="Pfam" id="PF10593"/>
    </source>
</evidence>
<name>A0A6G7VI64_9RHOB</name>
<dbReference type="AlphaFoldDB" id="A0A6G7VI64"/>
<sequence>MKSETGTATINTTLPVGGMWNPIEGEETGGLLRRTFPDDAEARRMLAEASRGILSRCSDPMGPKRADAGLAIGYVQSGKTLSFTTVAALAKDNGYAMVILIGGTSLYLLSQTEGRLVKDLQLDKKRTWLHVLGPRGGGSAATKESRISADAQTIQSALDEWDDEECDPDERRTVVVTVMKHAGNLASLEKLIGKLRMPNAPVLIIDDEADQASLDGNAGSKKTTKPTATFASIDSLRSSVGAKCSHTFLQYTATPQANLLIDISDALSPSFVRILEPGDAYVGGRELFLEREKDHLRRIPANEVDDALDADAGPPLSLRDALACFLVGISADYESGFTKEPGANRSMLIHPSRLTGDHARLREWVERMKSDWLELLQDDAKVSASEERDALDSVLRKAHDDLIQTDSKLPPLEDLVPHMRLALRRTEILELNKGAPPVPWARHFSFILIGGQAIERGFTVEGLTITHLARSRGQGLADAIQQRARFFGYKRGYLGRIRIWIDDATREDFKNYARHELDLRGRLEPIAKNGQPLRVWRREFLLDPQLRATRRNVLSRAVKQRRLNEEWLTLDRPALSGDDLLENRRLLETISAKLSFQEDQGHPDRTLEQRHLISDPLKLSDFMAFLADIRVSDSDQRDLLYGAMLQLDAYAEKHGGDRPARIYQMGKGNPRDRKITSGKIAQLYQGRNPRTGMPIYPGDREIMVRDEPSLQVHVLQTKDGAFRQIPAFALWIPAKYAVGTLVQSGAS</sequence>
<keyword evidence="3" id="KW-1185">Reference proteome</keyword>
<protein>
    <recommendedName>
        <fullName evidence="1">Putative endonuclease Z1 domain-containing protein</fullName>
    </recommendedName>
</protein>